<feature type="compositionally biased region" description="Basic and acidic residues" evidence="1">
    <location>
        <begin position="893"/>
        <end position="914"/>
    </location>
</feature>
<accession>A0A024T9N4</accession>
<dbReference type="eggNOG" id="ENOG502QQN1">
    <property type="taxonomic scope" value="Eukaryota"/>
</dbReference>
<feature type="region of interest" description="Disordered" evidence="1">
    <location>
        <begin position="1184"/>
        <end position="1244"/>
    </location>
</feature>
<reference evidence="2" key="1">
    <citation type="submission" date="2013-12" db="EMBL/GenBank/DDBJ databases">
        <title>The Genome Sequence of Aphanomyces invadans NJM9701.</title>
        <authorList>
            <consortium name="The Broad Institute Genomics Platform"/>
            <person name="Russ C."/>
            <person name="Tyler B."/>
            <person name="van West P."/>
            <person name="Dieguez-Uribeondo J."/>
            <person name="Young S.K."/>
            <person name="Zeng Q."/>
            <person name="Gargeya S."/>
            <person name="Fitzgerald M."/>
            <person name="Abouelleil A."/>
            <person name="Alvarado L."/>
            <person name="Chapman S.B."/>
            <person name="Gainer-Dewar J."/>
            <person name="Goldberg J."/>
            <person name="Griggs A."/>
            <person name="Gujja S."/>
            <person name="Hansen M."/>
            <person name="Howarth C."/>
            <person name="Imamovic A."/>
            <person name="Ireland A."/>
            <person name="Larimer J."/>
            <person name="McCowan C."/>
            <person name="Murphy C."/>
            <person name="Pearson M."/>
            <person name="Poon T.W."/>
            <person name="Priest M."/>
            <person name="Roberts A."/>
            <person name="Saif S."/>
            <person name="Shea T."/>
            <person name="Sykes S."/>
            <person name="Wortman J."/>
            <person name="Nusbaum C."/>
            <person name="Birren B."/>
        </authorList>
    </citation>
    <scope>NUCLEOTIDE SEQUENCE [LARGE SCALE GENOMIC DNA]</scope>
    <source>
        <strain evidence="2">NJM9701</strain>
    </source>
</reference>
<dbReference type="EMBL" id="KI914025">
    <property type="protein sequence ID" value="ETV90714.1"/>
    <property type="molecule type" value="Genomic_DNA"/>
</dbReference>
<feature type="region of interest" description="Disordered" evidence="1">
    <location>
        <begin position="1283"/>
        <end position="1343"/>
    </location>
</feature>
<feature type="compositionally biased region" description="Basic and acidic residues" evidence="1">
    <location>
        <begin position="529"/>
        <end position="545"/>
    </location>
</feature>
<feature type="compositionally biased region" description="Polar residues" evidence="1">
    <location>
        <begin position="245"/>
        <end position="254"/>
    </location>
</feature>
<dbReference type="OrthoDB" id="67750at2759"/>
<proteinExistence type="predicted"/>
<evidence type="ECO:0000313" key="2">
    <source>
        <dbReference type="EMBL" id="ETV90714.1"/>
    </source>
</evidence>
<dbReference type="Gene3D" id="2.60.120.10">
    <property type="entry name" value="Jelly Rolls"/>
    <property type="match status" value="1"/>
</dbReference>
<feature type="region of interest" description="Disordered" evidence="1">
    <location>
        <begin position="1"/>
        <end position="27"/>
    </location>
</feature>
<name>A0A024T9N4_9STRA</name>
<dbReference type="GeneID" id="20091603"/>
<feature type="region of interest" description="Disordered" evidence="1">
    <location>
        <begin position="776"/>
        <end position="937"/>
    </location>
</feature>
<feature type="region of interest" description="Disordered" evidence="1">
    <location>
        <begin position="240"/>
        <end position="263"/>
    </location>
</feature>
<dbReference type="VEuPathDB" id="FungiDB:H310_14553"/>
<feature type="region of interest" description="Disordered" evidence="1">
    <location>
        <begin position="529"/>
        <end position="559"/>
    </location>
</feature>
<evidence type="ECO:0000256" key="1">
    <source>
        <dbReference type="SAM" id="MobiDB-lite"/>
    </source>
</evidence>
<gene>
    <name evidence="2" type="ORF">H310_14553</name>
</gene>
<dbReference type="PANTHER" id="PTHR16078">
    <property type="entry name" value="COILED-COIL DOMAIN-CONTAINING PROTEIN 87"/>
    <property type="match status" value="1"/>
</dbReference>
<dbReference type="InterPro" id="IPR037383">
    <property type="entry name" value="CCDC87"/>
</dbReference>
<dbReference type="PANTHER" id="PTHR16078:SF1">
    <property type="entry name" value="COILED-COIL DOMAIN-CONTAINING PROTEIN 87"/>
    <property type="match status" value="1"/>
</dbReference>
<dbReference type="RefSeq" id="XP_008880654.1">
    <property type="nucleotide sequence ID" value="XM_008882432.1"/>
</dbReference>
<protein>
    <recommendedName>
        <fullName evidence="3">Cyclic nucleotide-binding domain-containing protein</fullName>
    </recommendedName>
</protein>
<dbReference type="InterPro" id="IPR014710">
    <property type="entry name" value="RmlC-like_jellyroll"/>
</dbReference>
<dbReference type="SUPFAM" id="SSF51206">
    <property type="entry name" value="cAMP-binding domain-like"/>
    <property type="match status" value="1"/>
</dbReference>
<feature type="compositionally biased region" description="Basic residues" evidence="1">
    <location>
        <begin position="1295"/>
        <end position="1305"/>
    </location>
</feature>
<sequence>MPWQPPAVEDNGSNNEDGFTAADQHVHHAAKKKLLEDLASRRLATHDGTPSVKDERRCNFEIVTVPLRQKKVEAKPVVVAEEPETDDLSGHLDAWENSWQGDLKLHKKRIMHEIWTDPRDPAMGRMLAIQNITQIHGQKLMEKIHKAMDAIGDALFVSMRATYVKTYQNGMFTTDQTITRLLSSFKIEVRTVLTADAVRQKVLLECMEELFGSSEQHMGAGMTLHRFKLEAMDHYLEAHRAHGNHPSQPSSRSATAPPLHASPHVTMSRAAKERRFQILCDQVEDYQWTTQSHMLTYCGMNSSDSLAHLRKILLLLCRLPSLELVPLPFKAEMAKATTLVHLRPGDAIASADVVSPHMYMVLNGRVDMATGGEGSSPIQKDAETDWIVGGDMDVLLSRPGGVDLTASSADVAVAILPKADVEAILRQSFHPTSLLDKHGKFKSVPHHQRLAVKPKPPPSTGGVHRPRSIAQIVKITTALPRHQRDRIKRTKCTESRMFSEAYIKTQREAKHAATEATDDDAACHEHEKPNRIDADDANDVGEHDQGYPSPHRNSSVTSIVPRKLSSLSLSRPKAVPSISSPAFEFFPTFSDRFDPTQLDVLFLPSIPFPMDEMRLTDIGPPCPDAPSFVMPPRVQIDMAVLLLDQLQLLCKTQAPSATVTRDKRRQSVDSQASMSTVMQHQAPLVFHVHDDSNADESSLVSLAPLTLQQFIDGRKTVTAAAVKGQKVPFASVSLYCVDWNQPMCDVAEEPVAKENGVPDDDAWLSVVNAAMGNQEAVPANDSIAPSRTRPAESELSGSLRRKSRRLSVAQDTIDNAGDVDGKNTRRKQSAGTSGGRRRRSSSTHGGDSERDNDDLELSDSVSELAPSRAVHDGSTLSPQRSFITEFDDIPPDTPRDGTADNTDTKHLFNIESKRQTKQTTVSRRRMLASTEPSRVQSQSRREVYKKVICQVSTLDAPVETDPTLHLKQLEIEQKLQDEIGKAMLEDGKPCPWRINLQQRMEAVLSALQLSARKKLAVVMKYTSLKHSANLEAALDLWEKAANCIMDRETTLQRVYEFELVASDPRRLFQTISTLRLKEQRQRDRLFLLLNNHTDFCKKVLDDLVTKYGDVVFYQDRSYADKMQHDYTELLYELEQVRLRVYFGGVHPDVPKADPPKPLPNSNITITDSTMTSHAVPIPEISPQVTVSSHAVQGRGSPVQHEPTSTPDKVPSGAASQYAVDSRPTAQNRGGRKSRFAQAEPSGVQTAGYNGHLVEIVKERGDATLAALKAELRRKHLEEMAAKAQAKLEATQDKINRRRHPSRPPRPKPVQKSIQDTLAQLLGKLRPTPPSEEPPRPLLGINMS</sequence>
<organism evidence="2">
    <name type="scientific">Aphanomyces invadans</name>
    <dbReference type="NCBI Taxonomy" id="157072"/>
    <lineage>
        <taxon>Eukaryota</taxon>
        <taxon>Sar</taxon>
        <taxon>Stramenopiles</taxon>
        <taxon>Oomycota</taxon>
        <taxon>Saprolegniomycetes</taxon>
        <taxon>Saprolegniales</taxon>
        <taxon>Verrucalvaceae</taxon>
        <taxon>Aphanomyces</taxon>
    </lineage>
</organism>
<dbReference type="InterPro" id="IPR018490">
    <property type="entry name" value="cNMP-bd_dom_sf"/>
</dbReference>
<evidence type="ECO:0008006" key="3">
    <source>
        <dbReference type="Google" id="ProtNLM"/>
    </source>
</evidence>